<proteinExistence type="predicted"/>
<dbReference type="InterPro" id="IPR023164">
    <property type="entry name" value="YqgQ-like_sf"/>
</dbReference>
<protein>
    <recommendedName>
        <fullName evidence="2">DUF910 domain-containing protein</fullName>
    </recommendedName>
</protein>
<dbReference type="Gene3D" id="1.10.287.760">
    <property type="entry name" value="YqgQ-like"/>
    <property type="match status" value="1"/>
</dbReference>
<dbReference type="AlphaFoldDB" id="A0A078MF62"/>
<dbReference type="PATRIC" id="fig|1461583.4.peg.2131"/>
<dbReference type="SUPFAM" id="SSF158379">
    <property type="entry name" value="YqgQ-like"/>
    <property type="match status" value="1"/>
</dbReference>
<accession>A0A078MF62</accession>
<organism evidence="1">
    <name type="scientific">Metalysinibacillus saudimassiliensis</name>
    <dbReference type="NCBI Taxonomy" id="1461583"/>
    <lineage>
        <taxon>Bacteria</taxon>
        <taxon>Bacillati</taxon>
        <taxon>Bacillota</taxon>
        <taxon>Bacilli</taxon>
        <taxon>Bacillales</taxon>
        <taxon>Caryophanaceae</taxon>
        <taxon>Metalysinibacillus</taxon>
    </lineage>
</organism>
<dbReference type="EMBL" id="LN483076">
    <property type="protein sequence ID" value="CEA04929.1"/>
    <property type="molecule type" value="Genomic_DNA"/>
</dbReference>
<evidence type="ECO:0008006" key="2">
    <source>
        <dbReference type="Google" id="ProtNLM"/>
    </source>
</evidence>
<evidence type="ECO:0000313" key="1">
    <source>
        <dbReference type="EMBL" id="CEA04929.1"/>
    </source>
</evidence>
<dbReference type="Pfam" id="PF06014">
    <property type="entry name" value="YqgQ-like"/>
    <property type="match status" value="1"/>
</dbReference>
<name>A0A078MF62_9BACL</name>
<reference evidence="1" key="1">
    <citation type="submission" date="2014-07" db="EMBL/GenBank/DDBJ databases">
        <authorList>
            <person name="Urmite Genomes Urmite Genomes"/>
        </authorList>
    </citation>
    <scope>NUCLEOTIDE SEQUENCE</scope>
    <source>
        <strain evidence="1">13S34_air</strain>
    </source>
</reference>
<dbReference type="InterPro" id="IPR009256">
    <property type="entry name" value="YqgQ-like"/>
</dbReference>
<sequence length="71" mass="8418">MKTMADIYDLLKGYGTFIYTRDPLGDLTLMEDEIKELYKAQVLDVKDYQMALLLIRQRETKERNKLQQDDA</sequence>
<dbReference type="HOGENOM" id="CLU_189250_1_0_9"/>
<gene>
    <name evidence="1" type="ORF">BN1050_02213</name>
</gene>